<feature type="transmembrane region" description="Helical" evidence="5">
    <location>
        <begin position="411"/>
        <end position="434"/>
    </location>
</feature>
<sequence>MPCSKACDRCHALKSVCLSGPAGNCYRCYRLHRTCTFSRRRGKRGPKPRPGVRTPTYTSSASSNAERSRTVSPLVTDESRDNPNLPTPAATPAMTILHQETLLTRVSAPTGLSICSFFTFGPQLSMDMYRTICSRAANAPLLLLKPYAAVSRVFIRCSTNQSPCSDTDWSVCASALQTLRNAHIKSPTNGVSFVALGMSLVTFHRLVSGISASTICRFTLALIRPYYYAGQLSESDSMELTCLIFLDTTQSLFRARVPVIEYRVLDPWRVDQHAGLCGSLLPLLYRLCILAAAVKSGVVSSVPPSCFDELALELHAWSPNVSSCLLERFSEGEALLLTTQANAHRTGALLYLHRLRYPFGERNEQADELSASIIDTLEHCLAVTGQLPPNMTLTLLVAGAEVQNMVDRQRILYLVSRILGSTFYPFIANLRLFLWRVWSGRDRGRTQYLFQLFQEDLNLSIPL</sequence>
<accession>A0ABR4G1V6</accession>
<keyword evidence="5" id="KW-0472">Membrane</keyword>
<evidence type="ECO:0000256" key="5">
    <source>
        <dbReference type="SAM" id="Phobius"/>
    </source>
</evidence>
<gene>
    <name evidence="7" type="ORF">BJX66DRAFT_339209</name>
</gene>
<organism evidence="7 8">
    <name type="scientific">Aspergillus keveii</name>
    <dbReference type="NCBI Taxonomy" id="714993"/>
    <lineage>
        <taxon>Eukaryota</taxon>
        <taxon>Fungi</taxon>
        <taxon>Dikarya</taxon>
        <taxon>Ascomycota</taxon>
        <taxon>Pezizomycotina</taxon>
        <taxon>Eurotiomycetes</taxon>
        <taxon>Eurotiomycetidae</taxon>
        <taxon>Eurotiales</taxon>
        <taxon>Aspergillaceae</taxon>
        <taxon>Aspergillus</taxon>
        <taxon>Aspergillus subgen. Nidulantes</taxon>
    </lineage>
</organism>
<evidence type="ECO:0000313" key="8">
    <source>
        <dbReference type="Proteomes" id="UP001610563"/>
    </source>
</evidence>
<name>A0ABR4G1V6_9EURO</name>
<keyword evidence="8" id="KW-1185">Reference proteome</keyword>
<evidence type="ECO:0000259" key="6">
    <source>
        <dbReference type="PROSITE" id="PS00463"/>
    </source>
</evidence>
<evidence type="ECO:0000256" key="2">
    <source>
        <dbReference type="ARBA" id="ARBA00023163"/>
    </source>
</evidence>
<dbReference type="Pfam" id="PF11951">
    <property type="entry name" value="Fungal_trans_2"/>
    <property type="match status" value="1"/>
</dbReference>
<feature type="domain" description="Zn(2)-C6 fungal-type" evidence="6">
    <location>
        <begin position="6"/>
        <end position="35"/>
    </location>
</feature>
<keyword evidence="2" id="KW-0804">Transcription</keyword>
<feature type="compositionally biased region" description="Polar residues" evidence="4">
    <location>
        <begin position="55"/>
        <end position="73"/>
    </location>
</feature>
<keyword evidence="5" id="KW-0812">Transmembrane</keyword>
<feature type="region of interest" description="Disordered" evidence="4">
    <location>
        <begin position="39"/>
        <end position="91"/>
    </location>
</feature>
<dbReference type="InterPro" id="IPR001138">
    <property type="entry name" value="Zn2Cys6_DnaBD"/>
</dbReference>
<keyword evidence="1" id="KW-0805">Transcription regulation</keyword>
<evidence type="ECO:0000256" key="1">
    <source>
        <dbReference type="ARBA" id="ARBA00023015"/>
    </source>
</evidence>
<evidence type="ECO:0000256" key="3">
    <source>
        <dbReference type="ARBA" id="ARBA00023242"/>
    </source>
</evidence>
<evidence type="ECO:0000313" key="7">
    <source>
        <dbReference type="EMBL" id="KAL2792994.1"/>
    </source>
</evidence>
<keyword evidence="3" id="KW-0539">Nucleus</keyword>
<keyword evidence="5" id="KW-1133">Transmembrane helix</keyword>
<reference evidence="7 8" key="1">
    <citation type="submission" date="2024-07" db="EMBL/GenBank/DDBJ databases">
        <title>Section-level genome sequencing and comparative genomics of Aspergillus sections Usti and Cavernicolus.</title>
        <authorList>
            <consortium name="Lawrence Berkeley National Laboratory"/>
            <person name="Nybo J.L."/>
            <person name="Vesth T.C."/>
            <person name="Theobald S."/>
            <person name="Frisvad J.C."/>
            <person name="Larsen T.O."/>
            <person name="Kjaerboelling I."/>
            <person name="Rothschild-Mancinelli K."/>
            <person name="Lyhne E.K."/>
            <person name="Kogle M.E."/>
            <person name="Barry K."/>
            <person name="Clum A."/>
            <person name="Na H."/>
            <person name="Ledsgaard L."/>
            <person name="Lin J."/>
            <person name="Lipzen A."/>
            <person name="Kuo A."/>
            <person name="Riley R."/>
            <person name="Mondo S."/>
            <person name="Labutti K."/>
            <person name="Haridas S."/>
            <person name="Pangalinan J."/>
            <person name="Salamov A.A."/>
            <person name="Simmons B.A."/>
            <person name="Magnuson J.K."/>
            <person name="Chen J."/>
            <person name="Drula E."/>
            <person name="Henrissat B."/>
            <person name="Wiebenga A."/>
            <person name="Lubbers R.J."/>
            <person name="Gomes A.C."/>
            <person name="Makela M.R."/>
            <person name="Stajich J."/>
            <person name="Grigoriev I.V."/>
            <person name="Mortensen U.H."/>
            <person name="De Vries R.P."/>
            <person name="Baker S.E."/>
            <person name="Andersen M.R."/>
        </authorList>
    </citation>
    <scope>NUCLEOTIDE SEQUENCE [LARGE SCALE GENOMIC DNA]</scope>
    <source>
        <strain evidence="7 8">CBS 209.92</strain>
    </source>
</reference>
<protein>
    <recommendedName>
        <fullName evidence="6">Zn(2)-C6 fungal-type domain-containing protein</fullName>
    </recommendedName>
</protein>
<dbReference type="EMBL" id="JBFTWV010000063">
    <property type="protein sequence ID" value="KAL2792994.1"/>
    <property type="molecule type" value="Genomic_DNA"/>
</dbReference>
<dbReference type="PROSITE" id="PS00463">
    <property type="entry name" value="ZN2_CY6_FUNGAL_1"/>
    <property type="match status" value="1"/>
</dbReference>
<evidence type="ECO:0000256" key="4">
    <source>
        <dbReference type="SAM" id="MobiDB-lite"/>
    </source>
</evidence>
<proteinExistence type="predicted"/>
<dbReference type="CDD" id="cd00067">
    <property type="entry name" value="GAL4"/>
    <property type="match status" value="1"/>
</dbReference>
<comment type="caution">
    <text evidence="7">The sequence shown here is derived from an EMBL/GenBank/DDBJ whole genome shotgun (WGS) entry which is preliminary data.</text>
</comment>
<dbReference type="Proteomes" id="UP001610563">
    <property type="component" value="Unassembled WGS sequence"/>
</dbReference>
<dbReference type="InterPro" id="IPR021858">
    <property type="entry name" value="Fun_TF"/>
</dbReference>